<dbReference type="Pfam" id="PF02661">
    <property type="entry name" value="Fic"/>
    <property type="match status" value="1"/>
</dbReference>
<dbReference type="OrthoDB" id="9807853at2"/>
<organism evidence="6 7">
    <name type="scientific">Shewanella benthica</name>
    <dbReference type="NCBI Taxonomy" id="43661"/>
    <lineage>
        <taxon>Bacteria</taxon>
        <taxon>Pseudomonadati</taxon>
        <taxon>Pseudomonadota</taxon>
        <taxon>Gammaproteobacteria</taxon>
        <taxon>Alteromonadales</taxon>
        <taxon>Shewanellaceae</taxon>
        <taxon>Shewanella</taxon>
    </lineage>
</organism>
<sequence length="361" mass="41144">MNCNYNFVPLEQLGDIESKAVLKATAKAHQALGELKGLAMTMPNQYILLATLSLQEAKESSEIENIITTQDDLYRSYYPTQQFISTSAKEVHNYAKALTTGFDTITTTGLLTNNTIIDIQQIIESNNAGFRTQGGTQLVDQQNQKTVYTPPQTGQQILALMSDLERFINDDQLSDYDDLVKMALIHHQFESIHPFYDGNGRTGRILNVLYLSKQKLLGAPILYLSRYLNKNKAQYYQLLQAVRDNNTNNDDWQAWLLFMLKALQVTSQDTLKTIKGIIALMQSCKQTIKAQLPKIYSHELINNLFTHPYTKVEFVTDELGIHRNTASKYLNQLVDIGLLTKHKLGKDNYYLNRELYDLLSN</sequence>
<keyword evidence="1" id="KW-0808">Transferase</keyword>
<reference evidence="7" key="1">
    <citation type="submission" date="2018-06" db="EMBL/GenBank/DDBJ databases">
        <authorList>
            <person name="Cea G.-C."/>
            <person name="William W."/>
        </authorList>
    </citation>
    <scope>NUCLEOTIDE SEQUENCE [LARGE SCALE GENOMIC DNA]</scope>
    <source>
        <strain evidence="7">DB21MT-2</strain>
    </source>
</reference>
<proteinExistence type="predicted"/>
<dbReference type="InterPro" id="IPR048770">
    <property type="entry name" value="SoFic-like_C"/>
</dbReference>
<dbReference type="EC" id="2.7.7.108" evidence="1"/>
<dbReference type="Pfam" id="PF13784">
    <property type="entry name" value="Fic_N"/>
    <property type="match status" value="1"/>
</dbReference>
<feature type="binding site" evidence="2">
    <location>
        <position position="64"/>
    </location>
    <ligand>
        <name>ATP</name>
        <dbReference type="ChEBI" id="CHEBI:30616"/>
    </ligand>
</feature>
<feature type="active site" evidence="3">
    <location>
        <position position="193"/>
    </location>
</feature>
<evidence type="ECO:0000256" key="1">
    <source>
        <dbReference type="PIRNR" id="PIRNR038925"/>
    </source>
</evidence>
<dbReference type="InterPro" id="IPR036597">
    <property type="entry name" value="Fido-like_dom_sf"/>
</dbReference>
<dbReference type="Gene3D" id="1.10.3290.10">
    <property type="entry name" value="Fido-like domain"/>
    <property type="match status" value="1"/>
</dbReference>
<dbReference type="InterPro" id="IPR025758">
    <property type="entry name" value="Fic/DOC_N"/>
</dbReference>
<name>A0A330M2U6_9GAMM</name>
<dbReference type="GO" id="GO:0042803">
    <property type="term" value="F:protein homodimerization activity"/>
    <property type="evidence" value="ECO:0007669"/>
    <property type="project" value="UniProtKB-UniRule"/>
</dbReference>
<feature type="domain" description="Fido" evidence="5">
    <location>
        <begin position="111"/>
        <end position="261"/>
    </location>
</feature>
<evidence type="ECO:0000256" key="4">
    <source>
        <dbReference type="PIRSR" id="PIRSR640198-2"/>
    </source>
</evidence>
<dbReference type="EMBL" id="LS483452">
    <property type="protein sequence ID" value="SQH76378.1"/>
    <property type="molecule type" value="Genomic_DNA"/>
</dbReference>
<dbReference type="GO" id="GO:0000287">
    <property type="term" value="F:magnesium ion binding"/>
    <property type="evidence" value="ECO:0007669"/>
    <property type="project" value="UniProtKB-UniRule"/>
</dbReference>
<gene>
    <name evidence="6" type="ORF">SHEWBE_2415</name>
</gene>
<dbReference type="InterPro" id="IPR036390">
    <property type="entry name" value="WH_DNA-bd_sf"/>
</dbReference>
<comment type="function">
    <text evidence="1">Adenylyltransferase that mediates the addition of adenosine 5'-monophosphate (AMP) to specific residues of target proteins.</text>
</comment>
<dbReference type="InterPro" id="IPR040198">
    <property type="entry name" value="Fido_containing"/>
</dbReference>
<feature type="binding site" evidence="2">
    <location>
        <begin position="198"/>
        <end position="204"/>
    </location>
    <ligand>
        <name>ATP</name>
        <dbReference type="ChEBI" id="CHEBI:30616"/>
    </ligand>
</feature>
<keyword evidence="1" id="KW-0548">Nucleotidyltransferase</keyword>
<dbReference type="SUPFAM" id="SSF140931">
    <property type="entry name" value="Fic-like"/>
    <property type="match status" value="1"/>
</dbReference>
<dbReference type="PANTHER" id="PTHR13504">
    <property type="entry name" value="FIDO DOMAIN-CONTAINING PROTEIN DDB_G0283145"/>
    <property type="match status" value="1"/>
</dbReference>
<dbReference type="GO" id="GO:0070733">
    <property type="term" value="F:AMPylase activity"/>
    <property type="evidence" value="ECO:0007669"/>
    <property type="project" value="UniProtKB-UniRule"/>
</dbReference>
<comment type="subunit">
    <text evidence="1">Homodimer.</text>
</comment>
<dbReference type="KEGG" id="sbk:SHEWBE_2415"/>
<comment type="catalytic activity">
    <reaction evidence="1">
        <text>L-tyrosyl-[protein] + ATP = O-(5'-adenylyl)-L-tyrosyl-[protein] + diphosphate</text>
        <dbReference type="Rhea" id="RHEA:54288"/>
        <dbReference type="Rhea" id="RHEA-COMP:10136"/>
        <dbReference type="Rhea" id="RHEA-COMP:13846"/>
        <dbReference type="ChEBI" id="CHEBI:30616"/>
        <dbReference type="ChEBI" id="CHEBI:33019"/>
        <dbReference type="ChEBI" id="CHEBI:46858"/>
        <dbReference type="ChEBI" id="CHEBI:83624"/>
        <dbReference type="EC" id="2.7.7.108"/>
    </reaction>
</comment>
<evidence type="ECO:0000256" key="2">
    <source>
        <dbReference type="PIRSR" id="PIRSR038925-1"/>
    </source>
</evidence>
<dbReference type="SUPFAM" id="SSF46785">
    <property type="entry name" value="Winged helix' DNA-binding domain"/>
    <property type="match status" value="1"/>
</dbReference>
<dbReference type="InterPro" id="IPR036388">
    <property type="entry name" value="WH-like_DNA-bd_sf"/>
</dbReference>
<evidence type="ECO:0000256" key="3">
    <source>
        <dbReference type="PIRSR" id="PIRSR640198-1"/>
    </source>
</evidence>
<dbReference type="PANTHER" id="PTHR13504:SF35">
    <property type="entry name" value="PROTEIN ADENYLYLTRANSFERASE SOFIC"/>
    <property type="match status" value="1"/>
</dbReference>
<accession>A0A330M2U6</accession>
<dbReference type="Pfam" id="PF21248">
    <property type="entry name" value="SoFic-like_C"/>
    <property type="match status" value="1"/>
</dbReference>
<keyword evidence="1 2" id="KW-0067">ATP-binding</keyword>
<keyword evidence="1 2" id="KW-0547">Nucleotide-binding</keyword>
<feature type="binding site" evidence="4">
    <location>
        <begin position="235"/>
        <end position="236"/>
    </location>
    <ligand>
        <name>ATP</name>
        <dbReference type="ChEBI" id="CHEBI:30616"/>
    </ligand>
</feature>
<dbReference type="Proteomes" id="UP000250123">
    <property type="component" value="Chromosome SHEWBE"/>
</dbReference>
<comment type="catalytic activity">
    <reaction evidence="1">
        <text>L-threonyl-[protein] + ATP = 3-O-(5'-adenylyl)-L-threonyl-[protein] + diphosphate</text>
        <dbReference type="Rhea" id="RHEA:54292"/>
        <dbReference type="Rhea" id="RHEA-COMP:11060"/>
        <dbReference type="Rhea" id="RHEA-COMP:13847"/>
        <dbReference type="ChEBI" id="CHEBI:30013"/>
        <dbReference type="ChEBI" id="CHEBI:30616"/>
        <dbReference type="ChEBI" id="CHEBI:33019"/>
        <dbReference type="ChEBI" id="CHEBI:138113"/>
        <dbReference type="EC" id="2.7.7.108"/>
    </reaction>
</comment>
<protein>
    <recommendedName>
        <fullName evidence="1">Protein adenylyltransferase</fullName>
        <ecNumber evidence="1">2.7.7.108</ecNumber>
    </recommendedName>
    <alternativeName>
        <fullName evidence="1">AMPylator</fullName>
    </alternativeName>
</protein>
<dbReference type="InterPro" id="IPR003812">
    <property type="entry name" value="Fido"/>
</dbReference>
<dbReference type="Gene3D" id="1.10.10.10">
    <property type="entry name" value="Winged helix-like DNA-binding domain superfamily/Winged helix DNA-binding domain"/>
    <property type="match status" value="1"/>
</dbReference>
<dbReference type="PROSITE" id="PS51459">
    <property type="entry name" value="FIDO"/>
    <property type="match status" value="1"/>
</dbReference>
<feature type="binding site" evidence="4">
    <location>
        <begin position="197"/>
        <end position="204"/>
    </location>
    <ligand>
        <name>ATP</name>
        <dbReference type="ChEBI" id="CHEBI:30616"/>
    </ligand>
</feature>
<dbReference type="RefSeq" id="WP_112352583.1">
    <property type="nucleotide sequence ID" value="NZ_LS483452.1"/>
</dbReference>
<dbReference type="InterPro" id="IPR026287">
    <property type="entry name" value="SoFic-like"/>
</dbReference>
<evidence type="ECO:0000259" key="5">
    <source>
        <dbReference type="PROSITE" id="PS51459"/>
    </source>
</evidence>
<evidence type="ECO:0000313" key="6">
    <source>
        <dbReference type="EMBL" id="SQH76378.1"/>
    </source>
</evidence>
<dbReference type="GO" id="GO:0005524">
    <property type="term" value="F:ATP binding"/>
    <property type="evidence" value="ECO:0007669"/>
    <property type="project" value="UniProtKB-UniRule"/>
</dbReference>
<dbReference type="PIRSF" id="PIRSF038925">
    <property type="entry name" value="AMP-prot_trans"/>
    <property type="match status" value="1"/>
</dbReference>
<dbReference type="AlphaFoldDB" id="A0A330M2U6"/>
<feature type="binding site" evidence="2">
    <location>
        <position position="235"/>
    </location>
    <ligand>
        <name>ATP</name>
        <dbReference type="ChEBI" id="CHEBI:30616"/>
    </ligand>
</feature>
<feature type="binding site" evidence="2">
    <location>
        <position position="193"/>
    </location>
    <ligand>
        <name>ATP</name>
        <dbReference type="ChEBI" id="CHEBI:30616"/>
    </ligand>
</feature>
<evidence type="ECO:0000313" key="7">
    <source>
        <dbReference type="Proteomes" id="UP000250123"/>
    </source>
</evidence>